<gene>
    <name evidence="1" type="ORF">AEK19_MT1802</name>
</gene>
<keyword evidence="1" id="KW-0496">Mitochondrion</keyword>
<evidence type="ECO:0000313" key="1">
    <source>
        <dbReference type="EMBL" id="ART31973.1"/>
    </source>
</evidence>
<organism evidence="1">
    <name type="scientific">Utricularia reniformis</name>
    <dbReference type="NCBI Taxonomy" id="192314"/>
    <lineage>
        <taxon>Eukaryota</taxon>
        <taxon>Viridiplantae</taxon>
        <taxon>Streptophyta</taxon>
        <taxon>Embryophyta</taxon>
        <taxon>Tracheophyta</taxon>
        <taxon>Spermatophyta</taxon>
        <taxon>Magnoliopsida</taxon>
        <taxon>eudicotyledons</taxon>
        <taxon>Gunneridae</taxon>
        <taxon>Pentapetalae</taxon>
        <taxon>asterids</taxon>
        <taxon>lamiids</taxon>
        <taxon>Lamiales</taxon>
        <taxon>Lentibulariaceae</taxon>
        <taxon>Utricularia</taxon>
    </lineage>
</organism>
<proteinExistence type="predicted"/>
<protein>
    <submittedName>
        <fullName evidence="1">Uncharacterized protein</fullName>
    </submittedName>
</protein>
<sequence>MKPEPPNKANKRQHLGKIRARLLGHNPNLEILDIGTLFHKFPQLQLFGMQGFQTPIQNPYFPRMEANLKLRSHYYYLNSLSFK</sequence>
<name>A0A1Y0B3L2_9LAMI</name>
<dbReference type="AlphaFoldDB" id="A0A1Y0B3L2"/>
<dbReference type="EMBL" id="KY774314">
    <property type="protein sequence ID" value="ART31973.1"/>
    <property type="molecule type" value="Genomic_DNA"/>
</dbReference>
<reference evidence="1" key="1">
    <citation type="submission" date="2017-03" db="EMBL/GenBank/DDBJ databases">
        <title>The mitochondrial genome of the carnivorous plant Utricularia reniformis (Lentibulariaceae): structure, comparative analysis and evolutionary landmarks.</title>
        <authorList>
            <person name="Silva S.R."/>
            <person name="Alvarenga D.O."/>
            <person name="Michael T.P."/>
            <person name="Miranda V.F.O."/>
            <person name="Varani A.M."/>
        </authorList>
    </citation>
    <scope>NUCLEOTIDE SEQUENCE</scope>
</reference>
<accession>A0A1Y0B3L2</accession>
<geneLocation type="mitochondrion" evidence="1"/>